<dbReference type="GO" id="GO:0005737">
    <property type="term" value="C:cytoplasm"/>
    <property type="evidence" value="ECO:0007669"/>
    <property type="project" value="TreeGrafter"/>
</dbReference>
<dbReference type="HAMAP" id="MF_00097">
    <property type="entry name" value="TMP_synthase"/>
    <property type="match status" value="1"/>
</dbReference>
<accession>A0A099WCM2</accession>
<feature type="binding site" evidence="9">
    <location>
        <position position="138"/>
    </location>
    <ligand>
        <name>4-amino-2-methyl-5-(diphosphooxymethyl)pyrimidine</name>
        <dbReference type="ChEBI" id="CHEBI:57841"/>
    </ligand>
</feature>
<sequence>MTPNEMLAMYFIAGSQDVPENTLPEVLEDTLQAGITCFQFREKKLANPEKLAKQCQKLCKQYQVPFFVNDDVALALKIEADGIHVGQDDMAIQEVIATCAKKMMIGLSINTLEQGQKAAHIAELTYIGVGPIYETTSKVDAQPATGIQLIQDIRKAGIALPIVAIGGITAKDTTPIHDAGAQGVAIISAVTKAANRAQVVQQFSHN</sequence>
<evidence type="ECO:0000256" key="3">
    <source>
        <dbReference type="ARBA" id="ARBA00022723"/>
    </source>
</evidence>
<dbReference type="EC" id="2.5.1.3" evidence="9"/>
<feature type="binding site" evidence="9">
    <location>
        <begin position="187"/>
        <end position="188"/>
    </location>
    <ligand>
        <name>2-[(2R,5Z)-2-carboxy-4-methylthiazol-5(2H)-ylidene]ethyl phosphate</name>
        <dbReference type="ChEBI" id="CHEBI:62899"/>
    </ligand>
</feature>
<dbReference type="InterPro" id="IPR022998">
    <property type="entry name" value="ThiamineP_synth_TenI"/>
</dbReference>
<dbReference type="GO" id="GO:0009228">
    <property type="term" value="P:thiamine biosynthetic process"/>
    <property type="evidence" value="ECO:0007669"/>
    <property type="project" value="UniProtKB-KW"/>
</dbReference>
<comment type="pathway">
    <text evidence="1 9 11">Cofactor biosynthesis; thiamine diphosphate biosynthesis; thiamine phosphate from 4-amino-2-methyl-5-diphosphomethylpyrimidine and 4-methyl-5-(2-phosphoethyl)-thiazole: step 1/1.</text>
</comment>
<evidence type="ECO:0000256" key="6">
    <source>
        <dbReference type="ARBA" id="ARBA00047334"/>
    </source>
</evidence>
<keyword evidence="5 9" id="KW-0784">Thiamine biosynthesis</keyword>
<evidence type="ECO:0000256" key="11">
    <source>
        <dbReference type="RuleBase" id="RU004253"/>
    </source>
</evidence>
<dbReference type="GeneID" id="58716302"/>
<dbReference type="eggNOG" id="COG0352">
    <property type="taxonomic scope" value="Bacteria"/>
</dbReference>
<feature type="binding site" evidence="9">
    <location>
        <begin position="39"/>
        <end position="43"/>
    </location>
    <ligand>
        <name>4-amino-2-methyl-5-(diphosphooxymethyl)pyrimidine</name>
        <dbReference type="ChEBI" id="CHEBI:57841"/>
    </ligand>
</feature>
<evidence type="ECO:0000256" key="4">
    <source>
        <dbReference type="ARBA" id="ARBA00022842"/>
    </source>
</evidence>
<comment type="function">
    <text evidence="9">Condenses 4-methyl-5-(beta-hydroxyethyl)thiazole monophosphate (THZ-P) and 2-methyl-4-amino-5-hydroxymethyl pyrimidine pyrophosphate (HMP-PP) to form thiamine monophosphate (TMP).</text>
</comment>
<feature type="binding site" evidence="9">
    <location>
        <begin position="135"/>
        <end position="137"/>
    </location>
    <ligand>
        <name>2-[(2R,5Z)-2-carboxy-4-methylthiazol-5(2H)-ylidene]ethyl phosphate</name>
        <dbReference type="ChEBI" id="CHEBI:62899"/>
    </ligand>
</feature>
<evidence type="ECO:0000256" key="5">
    <source>
        <dbReference type="ARBA" id="ARBA00022977"/>
    </source>
</evidence>
<feature type="domain" description="Thiamine phosphate synthase/TenI" evidence="12">
    <location>
        <begin position="9"/>
        <end position="190"/>
    </location>
</feature>
<comment type="cofactor">
    <cofactor evidence="9">
        <name>Mg(2+)</name>
        <dbReference type="ChEBI" id="CHEBI:18420"/>
    </cofactor>
    <text evidence="9">Binds 1 Mg(2+) ion per subunit.</text>
</comment>
<keyword evidence="14" id="KW-1185">Reference proteome</keyword>
<dbReference type="PANTHER" id="PTHR20857:SF15">
    <property type="entry name" value="THIAMINE-PHOSPHATE SYNTHASE"/>
    <property type="match status" value="1"/>
</dbReference>
<name>A0A099WCM2_9LIST</name>
<keyword evidence="2 9" id="KW-0808">Transferase</keyword>
<feature type="binding site" evidence="9">
    <location>
        <position position="89"/>
    </location>
    <ligand>
        <name>Mg(2+)</name>
        <dbReference type="ChEBI" id="CHEBI:18420"/>
    </ligand>
</feature>
<comment type="catalytic activity">
    <reaction evidence="6 9 10">
        <text>4-methyl-5-(2-phosphooxyethyl)-thiazole + 4-amino-2-methyl-5-(diphosphooxymethyl)pyrimidine + H(+) = thiamine phosphate + diphosphate</text>
        <dbReference type="Rhea" id="RHEA:22328"/>
        <dbReference type="ChEBI" id="CHEBI:15378"/>
        <dbReference type="ChEBI" id="CHEBI:33019"/>
        <dbReference type="ChEBI" id="CHEBI:37575"/>
        <dbReference type="ChEBI" id="CHEBI:57841"/>
        <dbReference type="ChEBI" id="CHEBI:58296"/>
        <dbReference type="EC" id="2.5.1.3"/>
    </reaction>
</comment>
<dbReference type="EMBL" id="JNFA01000005">
    <property type="protein sequence ID" value="KGL43464.1"/>
    <property type="molecule type" value="Genomic_DNA"/>
</dbReference>
<dbReference type="GO" id="GO:0000287">
    <property type="term" value="F:magnesium ion binding"/>
    <property type="evidence" value="ECO:0007669"/>
    <property type="project" value="UniProtKB-UniRule"/>
</dbReference>
<comment type="catalytic activity">
    <reaction evidence="7 9 10">
        <text>2-(2-carboxy-4-methylthiazol-5-yl)ethyl phosphate + 4-amino-2-methyl-5-(diphosphooxymethyl)pyrimidine + 2 H(+) = thiamine phosphate + CO2 + diphosphate</text>
        <dbReference type="Rhea" id="RHEA:47848"/>
        <dbReference type="ChEBI" id="CHEBI:15378"/>
        <dbReference type="ChEBI" id="CHEBI:16526"/>
        <dbReference type="ChEBI" id="CHEBI:33019"/>
        <dbReference type="ChEBI" id="CHEBI:37575"/>
        <dbReference type="ChEBI" id="CHEBI:57841"/>
        <dbReference type="ChEBI" id="CHEBI:62890"/>
        <dbReference type="EC" id="2.5.1.3"/>
    </reaction>
</comment>
<evidence type="ECO:0000256" key="8">
    <source>
        <dbReference type="ARBA" id="ARBA00047883"/>
    </source>
</evidence>
<dbReference type="InterPro" id="IPR036206">
    <property type="entry name" value="ThiamineP_synth_sf"/>
</dbReference>
<keyword evidence="4 9" id="KW-0460">Magnesium</keyword>
<comment type="catalytic activity">
    <reaction evidence="8 9 10">
        <text>2-[(2R,5Z)-2-carboxy-4-methylthiazol-5(2H)-ylidene]ethyl phosphate + 4-amino-2-methyl-5-(diphosphooxymethyl)pyrimidine + 2 H(+) = thiamine phosphate + CO2 + diphosphate</text>
        <dbReference type="Rhea" id="RHEA:47844"/>
        <dbReference type="ChEBI" id="CHEBI:15378"/>
        <dbReference type="ChEBI" id="CHEBI:16526"/>
        <dbReference type="ChEBI" id="CHEBI:33019"/>
        <dbReference type="ChEBI" id="CHEBI:37575"/>
        <dbReference type="ChEBI" id="CHEBI:57841"/>
        <dbReference type="ChEBI" id="CHEBI:62899"/>
        <dbReference type="EC" id="2.5.1.3"/>
    </reaction>
</comment>
<organism evidence="13 14">
    <name type="scientific">Listeria booriae</name>
    <dbReference type="NCBI Taxonomy" id="1552123"/>
    <lineage>
        <taxon>Bacteria</taxon>
        <taxon>Bacillati</taxon>
        <taxon>Bacillota</taxon>
        <taxon>Bacilli</taxon>
        <taxon>Bacillales</taxon>
        <taxon>Listeriaceae</taxon>
        <taxon>Listeria</taxon>
    </lineage>
</organism>
<gene>
    <name evidence="9" type="primary">thiE</name>
    <name evidence="13" type="ORF">EP57_02490</name>
</gene>
<evidence type="ECO:0000259" key="12">
    <source>
        <dbReference type="Pfam" id="PF02581"/>
    </source>
</evidence>
<dbReference type="CDD" id="cd00564">
    <property type="entry name" value="TMP_TenI"/>
    <property type="match status" value="1"/>
</dbReference>
<evidence type="ECO:0000313" key="14">
    <source>
        <dbReference type="Proteomes" id="UP000029844"/>
    </source>
</evidence>
<dbReference type="FunFam" id="3.20.20.70:FF:000096">
    <property type="entry name" value="Thiamine-phosphate synthase"/>
    <property type="match status" value="1"/>
</dbReference>
<evidence type="ECO:0000256" key="7">
    <source>
        <dbReference type="ARBA" id="ARBA00047851"/>
    </source>
</evidence>
<protein>
    <recommendedName>
        <fullName evidence="9">Thiamine-phosphate synthase</fullName>
        <shortName evidence="9">TP synthase</shortName>
        <shortName evidence="9">TPS</shortName>
        <ecNumber evidence="9">2.5.1.3</ecNumber>
    </recommendedName>
    <alternativeName>
        <fullName evidence="9">Thiamine-phosphate pyrophosphorylase</fullName>
        <shortName evidence="9">TMP pyrophosphorylase</shortName>
        <shortName evidence="9">TMP-PPase</shortName>
    </alternativeName>
</protein>
<feature type="binding site" evidence="9">
    <location>
        <position position="167"/>
    </location>
    <ligand>
        <name>2-[(2R,5Z)-2-carboxy-4-methylthiazol-5(2H)-ylidene]ethyl phosphate</name>
        <dbReference type="ChEBI" id="CHEBI:62899"/>
    </ligand>
</feature>
<dbReference type="GO" id="GO:0009229">
    <property type="term" value="P:thiamine diphosphate biosynthetic process"/>
    <property type="evidence" value="ECO:0007669"/>
    <property type="project" value="UniProtKB-UniRule"/>
</dbReference>
<evidence type="ECO:0000313" key="13">
    <source>
        <dbReference type="EMBL" id="KGL43464.1"/>
    </source>
</evidence>
<dbReference type="InterPro" id="IPR013785">
    <property type="entry name" value="Aldolase_TIM"/>
</dbReference>
<keyword evidence="3 9" id="KW-0479">Metal-binding</keyword>
<evidence type="ECO:0000256" key="2">
    <source>
        <dbReference type="ARBA" id="ARBA00022679"/>
    </source>
</evidence>
<dbReference type="GO" id="GO:0004789">
    <property type="term" value="F:thiamine-phosphate diphosphorylase activity"/>
    <property type="evidence" value="ECO:0007669"/>
    <property type="project" value="UniProtKB-UniRule"/>
</dbReference>
<dbReference type="PANTHER" id="PTHR20857">
    <property type="entry name" value="THIAMINE-PHOSPHATE PYROPHOSPHORYLASE"/>
    <property type="match status" value="1"/>
</dbReference>
<feature type="binding site" evidence="9">
    <location>
        <position position="70"/>
    </location>
    <ligand>
        <name>Mg(2+)</name>
        <dbReference type="ChEBI" id="CHEBI:18420"/>
    </ligand>
</feature>
<dbReference type="STRING" id="1552123.EP57_02490"/>
<dbReference type="SUPFAM" id="SSF51391">
    <property type="entry name" value="Thiamin phosphate synthase"/>
    <property type="match status" value="1"/>
</dbReference>
<reference evidence="13 14" key="1">
    <citation type="submission" date="2014-05" db="EMBL/GenBank/DDBJ databases">
        <title>Novel Listeriaceae from food processing environments.</title>
        <authorList>
            <person name="den Bakker H.C."/>
        </authorList>
    </citation>
    <scope>NUCLEOTIDE SEQUENCE [LARGE SCALE GENOMIC DNA]</scope>
    <source>
        <strain evidence="13 14">FSL A5-0281</strain>
    </source>
</reference>
<evidence type="ECO:0000256" key="1">
    <source>
        <dbReference type="ARBA" id="ARBA00005165"/>
    </source>
</evidence>
<dbReference type="NCBIfam" id="TIGR00693">
    <property type="entry name" value="thiE"/>
    <property type="match status" value="1"/>
</dbReference>
<comment type="caution">
    <text evidence="13">The sequence shown here is derived from an EMBL/GenBank/DDBJ whole genome shotgun (WGS) entry which is preliminary data.</text>
</comment>
<dbReference type="RefSeq" id="WP_036083895.1">
    <property type="nucleotide sequence ID" value="NZ_CBCSHQ010000001.1"/>
</dbReference>
<dbReference type="Proteomes" id="UP000029844">
    <property type="component" value="Unassembled WGS sequence"/>
</dbReference>
<dbReference type="UniPathway" id="UPA00060">
    <property type="reaction ID" value="UER00141"/>
</dbReference>
<comment type="similarity">
    <text evidence="9 10">Belongs to the thiamine-phosphate synthase family.</text>
</comment>
<dbReference type="OrthoDB" id="9812206at2"/>
<dbReference type="Pfam" id="PF02581">
    <property type="entry name" value="TMP-TENI"/>
    <property type="match status" value="1"/>
</dbReference>
<dbReference type="InterPro" id="IPR034291">
    <property type="entry name" value="TMP_synthase"/>
</dbReference>
<evidence type="ECO:0000256" key="9">
    <source>
        <dbReference type="HAMAP-Rule" id="MF_00097"/>
    </source>
</evidence>
<proteinExistence type="inferred from homology"/>
<feature type="binding site" evidence="9">
    <location>
        <position position="69"/>
    </location>
    <ligand>
        <name>4-amino-2-methyl-5-(diphosphooxymethyl)pyrimidine</name>
        <dbReference type="ChEBI" id="CHEBI:57841"/>
    </ligand>
</feature>
<evidence type="ECO:0000256" key="10">
    <source>
        <dbReference type="RuleBase" id="RU003826"/>
    </source>
</evidence>
<dbReference type="Gene3D" id="3.20.20.70">
    <property type="entry name" value="Aldolase class I"/>
    <property type="match status" value="1"/>
</dbReference>
<feature type="binding site" evidence="9">
    <location>
        <position position="108"/>
    </location>
    <ligand>
        <name>4-amino-2-methyl-5-(diphosphooxymethyl)pyrimidine</name>
        <dbReference type="ChEBI" id="CHEBI:57841"/>
    </ligand>
</feature>
<dbReference type="AlphaFoldDB" id="A0A099WCM2"/>